<evidence type="ECO:0000256" key="1">
    <source>
        <dbReference type="ARBA" id="ARBA00001771"/>
    </source>
</evidence>
<name>A0AAX1EI27_9GAMM</name>
<evidence type="ECO:0000256" key="2">
    <source>
        <dbReference type="ARBA" id="ARBA00001946"/>
    </source>
</evidence>
<evidence type="ECO:0000256" key="9">
    <source>
        <dbReference type="ARBA" id="ARBA00022840"/>
    </source>
</evidence>
<evidence type="ECO:0000256" key="5">
    <source>
        <dbReference type="ARBA" id="ARBA00022679"/>
    </source>
</evidence>
<dbReference type="GO" id="GO:0000287">
    <property type="term" value="F:magnesium ion binding"/>
    <property type="evidence" value="ECO:0007669"/>
    <property type="project" value="InterPro"/>
</dbReference>
<protein>
    <recommendedName>
        <fullName evidence="4">hydroxyethylthiazole kinase</fullName>
        <ecNumber evidence="4">2.7.1.50</ecNumber>
    </recommendedName>
</protein>
<keyword evidence="11" id="KW-0784">Thiamine biosynthesis</keyword>
<gene>
    <name evidence="12" type="ORF">E3983_10445</name>
</gene>
<evidence type="ECO:0000313" key="13">
    <source>
        <dbReference type="Proteomes" id="UP000295517"/>
    </source>
</evidence>
<comment type="pathway">
    <text evidence="3">Cofactor biosynthesis; thiamine diphosphate biosynthesis; 4-methyl-5-(2-phosphoethyl)-thiazole from 5-(2-hydroxyethyl)-4-methylthiazole: step 1/1.</text>
</comment>
<organism evidence="12 13">
    <name type="scientific">Legionella israelensis</name>
    <dbReference type="NCBI Taxonomy" id="454"/>
    <lineage>
        <taxon>Bacteria</taxon>
        <taxon>Pseudomonadati</taxon>
        <taxon>Pseudomonadota</taxon>
        <taxon>Gammaproteobacteria</taxon>
        <taxon>Legionellales</taxon>
        <taxon>Legionellaceae</taxon>
        <taxon>Legionella</taxon>
    </lineage>
</organism>
<dbReference type="Proteomes" id="UP000295517">
    <property type="component" value="Chromosome"/>
</dbReference>
<keyword evidence="6" id="KW-0479">Metal-binding</keyword>
<dbReference type="EC" id="2.7.1.50" evidence="4"/>
<comment type="catalytic activity">
    <reaction evidence="1">
        <text>5-(2-hydroxyethyl)-4-methylthiazole + ATP = 4-methyl-5-(2-phosphooxyethyl)-thiazole + ADP + H(+)</text>
        <dbReference type="Rhea" id="RHEA:24212"/>
        <dbReference type="ChEBI" id="CHEBI:15378"/>
        <dbReference type="ChEBI" id="CHEBI:17957"/>
        <dbReference type="ChEBI" id="CHEBI:30616"/>
        <dbReference type="ChEBI" id="CHEBI:58296"/>
        <dbReference type="ChEBI" id="CHEBI:456216"/>
        <dbReference type="EC" id="2.7.1.50"/>
    </reaction>
</comment>
<dbReference type="InterPro" id="IPR000417">
    <property type="entry name" value="Hyethyz_kinase"/>
</dbReference>
<keyword evidence="9" id="KW-0067">ATP-binding</keyword>
<comment type="cofactor">
    <cofactor evidence="2">
        <name>Mg(2+)</name>
        <dbReference type="ChEBI" id="CHEBI:18420"/>
    </cofactor>
</comment>
<dbReference type="PRINTS" id="PR01099">
    <property type="entry name" value="HYETHTZKNASE"/>
</dbReference>
<keyword evidence="10" id="KW-0460">Magnesium</keyword>
<evidence type="ECO:0000256" key="7">
    <source>
        <dbReference type="ARBA" id="ARBA00022741"/>
    </source>
</evidence>
<evidence type="ECO:0000256" key="10">
    <source>
        <dbReference type="ARBA" id="ARBA00022842"/>
    </source>
</evidence>
<dbReference type="GO" id="GO:0009228">
    <property type="term" value="P:thiamine biosynthetic process"/>
    <property type="evidence" value="ECO:0007669"/>
    <property type="project" value="UniProtKB-KW"/>
</dbReference>
<accession>A0AAX1EI27</accession>
<keyword evidence="7" id="KW-0547">Nucleotide-binding</keyword>
<evidence type="ECO:0000256" key="11">
    <source>
        <dbReference type="ARBA" id="ARBA00022977"/>
    </source>
</evidence>
<dbReference type="GO" id="GO:0005524">
    <property type="term" value="F:ATP binding"/>
    <property type="evidence" value="ECO:0007669"/>
    <property type="project" value="UniProtKB-KW"/>
</dbReference>
<dbReference type="AlphaFoldDB" id="A0AAX1EI27"/>
<evidence type="ECO:0000313" key="12">
    <source>
        <dbReference type="EMBL" id="QBR84738.1"/>
    </source>
</evidence>
<dbReference type="InterPro" id="IPR029056">
    <property type="entry name" value="Ribokinase-like"/>
</dbReference>
<dbReference type="EMBL" id="CP038254">
    <property type="protein sequence ID" value="QBR84738.1"/>
    <property type="molecule type" value="Genomic_DNA"/>
</dbReference>
<dbReference type="Pfam" id="PF02110">
    <property type="entry name" value="HK"/>
    <property type="match status" value="1"/>
</dbReference>
<dbReference type="GO" id="GO:0004417">
    <property type="term" value="F:hydroxyethylthiazole kinase activity"/>
    <property type="evidence" value="ECO:0007669"/>
    <property type="project" value="UniProtKB-EC"/>
</dbReference>
<dbReference type="SUPFAM" id="SSF53613">
    <property type="entry name" value="Ribokinase-like"/>
    <property type="match status" value="1"/>
</dbReference>
<evidence type="ECO:0000256" key="3">
    <source>
        <dbReference type="ARBA" id="ARBA00004868"/>
    </source>
</evidence>
<sequence length="98" mass="10644">MPMHLNTVKIIRDKTPLVLFLTNSVTENFCANTLLAFGGSPIMSHAEQELSDLLSIADALVINIGTLNDAFIKRCMSAVDIANQHNLPFMFDPIGAGN</sequence>
<evidence type="ECO:0000256" key="6">
    <source>
        <dbReference type="ARBA" id="ARBA00022723"/>
    </source>
</evidence>
<proteinExistence type="predicted"/>
<keyword evidence="5" id="KW-0808">Transferase</keyword>
<evidence type="ECO:0000256" key="8">
    <source>
        <dbReference type="ARBA" id="ARBA00022777"/>
    </source>
</evidence>
<reference evidence="12 13" key="1">
    <citation type="submission" date="2019-03" db="EMBL/GenBank/DDBJ databases">
        <title>Diverse conjugative elements silence natural transformation in Legionella species.</title>
        <authorList>
            <person name="Durieux I."/>
            <person name="Ginevra C."/>
            <person name="Attaiech L."/>
            <person name="Picq K."/>
            <person name="Juan P.A."/>
            <person name="Jarraud S."/>
            <person name="Charpentier X."/>
        </authorList>
    </citation>
    <scope>NUCLEOTIDE SEQUENCE [LARGE SCALE GENOMIC DNA]</scope>
    <source>
        <strain evidence="12 13">HL-0427-4011</strain>
    </source>
</reference>
<dbReference type="Gene3D" id="3.40.1190.20">
    <property type="match status" value="1"/>
</dbReference>
<evidence type="ECO:0000256" key="4">
    <source>
        <dbReference type="ARBA" id="ARBA00012129"/>
    </source>
</evidence>
<keyword evidence="8" id="KW-0418">Kinase</keyword>